<reference evidence="3 4" key="2">
    <citation type="submission" date="2016-08" db="EMBL/GenBank/DDBJ databases">
        <title>Pervasive Adenine N6-methylation of Active Genes in Fungi.</title>
        <authorList>
            <consortium name="DOE Joint Genome Institute"/>
            <person name="Mondo S.J."/>
            <person name="Dannebaum R.O."/>
            <person name="Kuo R.C."/>
            <person name="Labutti K."/>
            <person name="Haridas S."/>
            <person name="Kuo A."/>
            <person name="Salamov A."/>
            <person name="Ahrendt S.R."/>
            <person name="Lipzen A."/>
            <person name="Sullivan W."/>
            <person name="Andreopoulos W.B."/>
            <person name="Clum A."/>
            <person name="Lindquist E."/>
            <person name="Daum C."/>
            <person name="Ramamoorthy G.K."/>
            <person name="Gryganskyi A."/>
            <person name="Culley D."/>
            <person name="Magnuson J.K."/>
            <person name="James T.Y."/>
            <person name="O'Malley M.A."/>
            <person name="Stajich J.E."/>
            <person name="Spatafora J.W."/>
            <person name="Visel A."/>
            <person name="Grigoriev I.V."/>
        </authorList>
    </citation>
    <scope>NUCLEOTIDE SEQUENCE [LARGE SCALE GENOMIC DNA]</scope>
    <source>
        <strain evidence="3 4">S4</strain>
    </source>
</reference>
<feature type="compositionally biased region" description="Polar residues" evidence="2">
    <location>
        <begin position="754"/>
        <end position="766"/>
    </location>
</feature>
<feature type="region of interest" description="Disordered" evidence="2">
    <location>
        <begin position="1"/>
        <end position="20"/>
    </location>
</feature>
<gene>
    <name evidence="3" type="ORF">BCR32DRAFT_296953</name>
</gene>
<feature type="compositionally biased region" description="Low complexity" evidence="2">
    <location>
        <begin position="686"/>
        <end position="700"/>
    </location>
</feature>
<dbReference type="AlphaFoldDB" id="A0A1Y1WPP3"/>
<organism evidence="3 4">
    <name type="scientific">Anaeromyces robustus</name>
    <dbReference type="NCBI Taxonomy" id="1754192"/>
    <lineage>
        <taxon>Eukaryota</taxon>
        <taxon>Fungi</taxon>
        <taxon>Fungi incertae sedis</taxon>
        <taxon>Chytridiomycota</taxon>
        <taxon>Chytridiomycota incertae sedis</taxon>
        <taxon>Neocallimastigomycetes</taxon>
        <taxon>Neocallimastigales</taxon>
        <taxon>Neocallimastigaceae</taxon>
        <taxon>Anaeromyces</taxon>
    </lineage>
</organism>
<protein>
    <submittedName>
        <fullName evidence="3">Uncharacterized protein</fullName>
    </submittedName>
</protein>
<reference evidence="3 4" key="1">
    <citation type="submission" date="2016-08" db="EMBL/GenBank/DDBJ databases">
        <title>A Parts List for Fungal Cellulosomes Revealed by Comparative Genomics.</title>
        <authorList>
            <consortium name="DOE Joint Genome Institute"/>
            <person name="Haitjema C.H."/>
            <person name="Gilmore S.P."/>
            <person name="Henske J.K."/>
            <person name="Solomon K.V."/>
            <person name="De Groot R."/>
            <person name="Kuo A."/>
            <person name="Mondo S.J."/>
            <person name="Salamov A.A."/>
            <person name="Labutti K."/>
            <person name="Zhao Z."/>
            <person name="Chiniquy J."/>
            <person name="Barry K."/>
            <person name="Brewer H.M."/>
            <person name="Purvine S.O."/>
            <person name="Wright A.T."/>
            <person name="Boxma B."/>
            <person name="Van Alen T."/>
            <person name="Hackstein J.H."/>
            <person name="Baker S.E."/>
            <person name="Grigoriev I.V."/>
            <person name="O'Malley M.A."/>
        </authorList>
    </citation>
    <scope>NUCLEOTIDE SEQUENCE [LARGE SCALE GENOMIC DNA]</scope>
    <source>
        <strain evidence="3 4">S4</strain>
    </source>
</reference>
<feature type="compositionally biased region" description="Polar residues" evidence="2">
    <location>
        <begin position="105"/>
        <end position="118"/>
    </location>
</feature>
<feature type="coiled-coil region" evidence="1">
    <location>
        <begin position="1103"/>
        <end position="1130"/>
    </location>
</feature>
<feature type="compositionally biased region" description="Pro residues" evidence="2">
    <location>
        <begin position="380"/>
        <end position="389"/>
    </location>
</feature>
<feature type="compositionally biased region" description="Basic and acidic residues" evidence="2">
    <location>
        <begin position="360"/>
        <end position="375"/>
    </location>
</feature>
<feature type="region of interest" description="Disordered" evidence="2">
    <location>
        <begin position="335"/>
        <end position="390"/>
    </location>
</feature>
<dbReference type="OrthoDB" id="2162084at2759"/>
<feature type="compositionally biased region" description="Low complexity" evidence="2">
    <location>
        <begin position="767"/>
        <end position="831"/>
    </location>
</feature>
<keyword evidence="4" id="KW-1185">Reference proteome</keyword>
<feature type="compositionally biased region" description="Polar residues" evidence="2">
    <location>
        <begin position="832"/>
        <end position="863"/>
    </location>
</feature>
<name>A0A1Y1WPP3_9FUNG</name>
<comment type="caution">
    <text evidence="3">The sequence shown here is derived from an EMBL/GenBank/DDBJ whole genome shotgun (WGS) entry which is preliminary data.</text>
</comment>
<feature type="compositionally biased region" description="Polar residues" evidence="2">
    <location>
        <begin position="647"/>
        <end position="658"/>
    </location>
</feature>
<feature type="compositionally biased region" description="Low complexity" evidence="2">
    <location>
        <begin position="871"/>
        <end position="882"/>
    </location>
</feature>
<dbReference type="EMBL" id="MCFG01000362">
    <property type="protein sequence ID" value="ORX75345.1"/>
    <property type="molecule type" value="Genomic_DNA"/>
</dbReference>
<feature type="coiled-coil region" evidence="1">
    <location>
        <begin position="1163"/>
        <end position="1219"/>
    </location>
</feature>
<evidence type="ECO:0000313" key="4">
    <source>
        <dbReference type="Proteomes" id="UP000193944"/>
    </source>
</evidence>
<feature type="compositionally biased region" description="Low complexity" evidence="2">
    <location>
        <begin position="350"/>
        <end position="359"/>
    </location>
</feature>
<evidence type="ECO:0000256" key="2">
    <source>
        <dbReference type="SAM" id="MobiDB-lite"/>
    </source>
</evidence>
<dbReference type="Proteomes" id="UP000193944">
    <property type="component" value="Unassembled WGS sequence"/>
</dbReference>
<feature type="compositionally biased region" description="Low complexity" evidence="2">
    <location>
        <begin position="659"/>
        <end position="679"/>
    </location>
</feature>
<evidence type="ECO:0000256" key="1">
    <source>
        <dbReference type="SAM" id="Coils"/>
    </source>
</evidence>
<feature type="compositionally biased region" description="Low complexity" evidence="2">
    <location>
        <begin position="120"/>
        <end position="132"/>
    </location>
</feature>
<keyword evidence="1" id="KW-0175">Coiled coil</keyword>
<dbReference type="STRING" id="1754192.A0A1Y1WPP3"/>
<sequence length="1247" mass="137619">MSDNKTPEIEEMSMKMPTPVETVDIGQQEPQDKILIDEKVQLQSPVEELPGIENIPVNNNDNKPIPSNDMASQPLVQPLSSMTEVPVQPLIPNLVGDFNYDTTSGKLPSPAKSNSNPFLNDLINNENQNNTNPFVAPPPSANTNPFVLPPMPQPTSASVNDNQTEQEQKVNEETPNLPHENLFSPTDNLIDTVINNSKPNDSIMDETPMNDHDLLETPFNMEANNSDSFGFVIPNNNINNFAPPPQFPPQQPQQPQQPEMNPFEDPLNIIHDSETEEANKTQKPINIIDSSIPPLQQPIETNVETPQNNTVDVTVQQQEEIINMPMPMPMPAVTETKPSVPTEEVNAEVTTTNQTQTQTQDKENVEVTEEKKEETTDFYPPQPEPLPEMPKPKDIVLDENNVEKLIITSDDIISPVNIMDAVIHNQTHTSDNSTNDQLQNEINYNLIPSIEDESPIIEKPTEHPHDEDIEAIDVNKNQPPQPEGIIKMPQPVNNVNSTLPIEESKSEEPKTEESKPEELKSEESKHEEPKHEEKTKTESVHSNEEVKSAKTEIGKIRKLKSEDKEPSFKLSAKSKSEKPKSSTTSTSTSTTIKRPSGTTSKLTHETTSTKLRNVKPSISSSKGSLSSLHNSKSSLASSRLTHKPLTKSATSSTTRLHPTSTSNSKSTTTTSSTTTTKTKPPLSRMTSNASTSTTASSKAGTLHKPSTIPSSHTGTTIRHGINTTPKSSTLKSTTKTTKPSTTSPVSTTTKSRLGISSPSATRSKIGTTPSSSLTKLKTSSSSTATTTTPASKTSRLGVSSRTPTSKISSSTSRSISKSTTPTSSRTPVKSSLASGTSTSRLASRAKPNTTTSSTIRKASSTVITKSKSSEKTPLSSKTKSSSMINNTSADKETIEKQSKKIKDLEQKIKDLNDQIKEQILVSSVASKQDLNKAINGLKDNIKQLCENNNENVNIDEVSNSINESFGIIENFANLIESQEQNYGKLKVETAKLNQNLANVTLLCDEEHNKKLMDDEMYKNEINRLQQMATLLNNSLSRVTLLCDEIKRNQNNSGIEQLDTQIRSVEQPVLPDNSDNDETNKLRQQLANVNSKLATVTLLCDQINKEKKNNISNLEQQIEHFKNLTIELNNRITDLTFYCDQVEHGKSSSENTVAVNNTEINQELDEYKMMLEQKDLVIQQLQSQIEQLEQKSLKEENETMNQLIQENAALKLQVSELSESKTDNIPLDLTANTENELVEEIIQVNGNE</sequence>
<feature type="region of interest" description="Disordered" evidence="2">
    <location>
        <begin position="51"/>
        <end position="73"/>
    </location>
</feature>
<accession>A0A1Y1WPP3</accession>
<feature type="compositionally biased region" description="Basic and acidic residues" evidence="2">
    <location>
        <begin position="502"/>
        <end position="567"/>
    </location>
</feature>
<feature type="region of interest" description="Disordered" evidence="2">
    <location>
        <begin position="474"/>
        <end position="896"/>
    </location>
</feature>
<evidence type="ECO:0000313" key="3">
    <source>
        <dbReference type="EMBL" id="ORX75345.1"/>
    </source>
</evidence>
<feature type="compositionally biased region" description="Low complexity" evidence="2">
    <location>
        <begin position="581"/>
        <end position="638"/>
    </location>
</feature>
<feature type="region of interest" description="Disordered" evidence="2">
    <location>
        <begin position="105"/>
        <end position="186"/>
    </location>
</feature>
<proteinExistence type="predicted"/>
<feature type="compositionally biased region" description="Polar residues" evidence="2">
    <location>
        <begin position="154"/>
        <end position="165"/>
    </location>
</feature>
<feature type="compositionally biased region" description="Low complexity" evidence="2">
    <location>
        <begin position="723"/>
        <end position="751"/>
    </location>
</feature>
<feature type="compositionally biased region" description="Polar residues" evidence="2">
    <location>
        <begin position="707"/>
        <end position="716"/>
    </location>
</feature>